<dbReference type="PROSITE" id="PS00719">
    <property type="entry name" value="GLYCOSYL_HYDROL_F2_1"/>
    <property type="match status" value="1"/>
</dbReference>
<dbReference type="RefSeq" id="WP_223203637.1">
    <property type="nucleotide sequence ID" value="NZ_BAABBJ010000001.1"/>
</dbReference>
<gene>
    <name evidence="8" type="primary">lacZ_3</name>
    <name evidence="8" type="ORF">CSO01_25760</name>
</gene>
<dbReference type="PANTHER" id="PTHR46323">
    <property type="entry name" value="BETA-GALACTOSIDASE"/>
    <property type="match status" value="1"/>
</dbReference>
<dbReference type="SUPFAM" id="SSF74650">
    <property type="entry name" value="Galactose mutarotase-like"/>
    <property type="match status" value="1"/>
</dbReference>
<dbReference type="InterPro" id="IPR011013">
    <property type="entry name" value="Gal_mutarotase_sf_dom"/>
</dbReference>
<name>A0A512PF76_9CELL</name>
<dbReference type="GO" id="GO:0004565">
    <property type="term" value="F:beta-galactosidase activity"/>
    <property type="evidence" value="ECO:0007669"/>
    <property type="project" value="UniProtKB-EC"/>
</dbReference>
<dbReference type="EMBL" id="BKAL01000008">
    <property type="protein sequence ID" value="GEP69861.1"/>
    <property type="molecule type" value="Genomic_DNA"/>
</dbReference>
<dbReference type="InterPro" id="IPR006104">
    <property type="entry name" value="Glyco_hydro_2_N"/>
</dbReference>
<evidence type="ECO:0000256" key="5">
    <source>
        <dbReference type="ARBA" id="ARBA00023295"/>
    </source>
</evidence>
<reference evidence="8 9" key="1">
    <citation type="submission" date="2019-07" db="EMBL/GenBank/DDBJ databases">
        <title>Whole genome shotgun sequence of Cellulomonas soli NBRC 109434.</title>
        <authorList>
            <person name="Hosoyama A."/>
            <person name="Uohara A."/>
            <person name="Ohji S."/>
            <person name="Ichikawa N."/>
        </authorList>
    </citation>
    <scope>NUCLEOTIDE SEQUENCE [LARGE SCALE GENOMIC DNA]</scope>
    <source>
        <strain evidence="8 9">NBRC 109434</strain>
    </source>
</reference>
<feature type="domain" description="Beta galactosidase small chain/" evidence="7">
    <location>
        <begin position="731"/>
        <end position="995"/>
    </location>
</feature>
<dbReference type="InterPro" id="IPR006101">
    <property type="entry name" value="Glyco_hydro_2"/>
</dbReference>
<keyword evidence="4" id="KW-0378">Hydrolase</keyword>
<evidence type="ECO:0000256" key="3">
    <source>
        <dbReference type="ARBA" id="ARBA00012756"/>
    </source>
</evidence>
<dbReference type="Gene3D" id="3.20.20.80">
    <property type="entry name" value="Glycosidases"/>
    <property type="match status" value="1"/>
</dbReference>
<dbReference type="SUPFAM" id="SSF49785">
    <property type="entry name" value="Galactose-binding domain-like"/>
    <property type="match status" value="1"/>
</dbReference>
<dbReference type="GO" id="GO:0030246">
    <property type="term" value="F:carbohydrate binding"/>
    <property type="evidence" value="ECO:0007669"/>
    <property type="project" value="InterPro"/>
</dbReference>
<accession>A0A512PF76</accession>
<dbReference type="Proteomes" id="UP000321798">
    <property type="component" value="Unassembled WGS sequence"/>
</dbReference>
<evidence type="ECO:0000313" key="9">
    <source>
        <dbReference type="Proteomes" id="UP000321798"/>
    </source>
</evidence>
<dbReference type="SMART" id="SM01038">
    <property type="entry name" value="Bgal_small_N"/>
    <property type="match status" value="1"/>
</dbReference>
<evidence type="ECO:0000256" key="1">
    <source>
        <dbReference type="ARBA" id="ARBA00001412"/>
    </source>
</evidence>
<dbReference type="InterPro" id="IPR004199">
    <property type="entry name" value="B-gal_small/dom_5"/>
</dbReference>
<dbReference type="InterPro" id="IPR017853">
    <property type="entry name" value="GH"/>
</dbReference>
<dbReference type="PRINTS" id="PR00132">
    <property type="entry name" value="GLHYDRLASE2"/>
</dbReference>
<evidence type="ECO:0000259" key="7">
    <source>
        <dbReference type="SMART" id="SM01038"/>
    </source>
</evidence>
<organism evidence="8 9">
    <name type="scientific">Cellulomonas soli</name>
    <dbReference type="NCBI Taxonomy" id="931535"/>
    <lineage>
        <taxon>Bacteria</taxon>
        <taxon>Bacillati</taxon>
        <taxon>Actinomycetota</taxon>
        <taxon>Actinomycetes</taxon>
        <taxon>Micrococcales</taxon>
        <taxon>Cellulomonadaceae</taxon>
        <taxon>Cellulomonas</taxon>
    </lineage>
</organism>
<proteinExistence type="inferred from homology"/>
<dbReference type="InterPro" id="IPR050347">
    <property type="entry name" value="Bact_Beta-galactosidase"/>
</dbReference>
<dbReference type="InterPro" id="IPR023230">
    <property type="entry name" value="Glyco_hydro_2_CS"/>
</dbReference>
<dbReference type="Pfam" id="PF02929">
    <property type="entry name" value="Bgal_small_N"/>
    <property type="match status" value="1"/>
</dbReference>
<dbReference type="Pfam" id="PF02837">
    <property type="entry name" value="Glyco_hydro_2_N"/>
    <property type="match status" value="1"/>
</dbReference>
<dbReference type="Gene3D" id="2.60.120.260">
    <property type="entry name" value="Galactose-binding domain-like"/>
    <property type="match status" value="1"/>
</dbReference>
<dbReference type="PANTHER" id="PTHR46323:SF2">
    <property type="entry name" value="BETA-GALACTOSIDASE"/>
    <property type="match status" value="1"/>
</dbReference>
<dbReference type="SUPFAM" id="SSF51445">
    <property type="entry name" value="(Trans)glycosidases"/>
    <property type="match status" value="1"/>
</dbReference>
<comment type="caution">
    <text evidence="8">The sequence shown here is derived from an EMBL/GenBank/DDBJ whole genome shotgun (WGS) entry which is preliminary data.</text>
</comment>
<protein>
    <recommendedName>
        <fullName evidence="3">beta-galactosidase</fullName>
        <ecNumber evidence="3">3.2.1.23</ecNumber>
    </recommendedName>
    <alternativeName>
        <fullName evidence="6">Lactase</fullName>
    </alternativeName>
</protein>
<dbReference type="AlphaFoldDB" id="A0A512PF76"/>
<comment type="similarity">
    <text evidence="2">Belongs to the glycosyl hydrolase 2 family.</text>
</comment>
<dbReference type="Gene3D" id="2.60.40.10">
    <property type="entry name" value="Immunoglobulins"/>
    <property type="match status" value="2"/>
</dbReference>
<keyword evidence="5" id="KW-0326">Glycosidase</keyword>
<dbReference type="GO" id="GO:0009341">
    <property type="term" value="C:beta-galactosidase complex"/>
    <property type="evidence" value="ECO:0007669"/>
    <property type="project" value="InterPro"/>
</dbReference>
<dbReference type="SUPFAM" id="SSF49303">
    <property type="entry name" value="beta-Galactosidase/glucuronidase domain"/>
    <property type="match status" value="2"/>
</dbReference>
<evidence type="ECO:0000256" key="4">
    <source>
        <dbReference type="ARBA" id="ARBA00022801"/>
    </source>
</evidence>
<dbReference type="GO" id="GO:0005990">
    <property type="term" value="P:lactose catabolic process"/>
    <property type="evidence" value="ECO:0007669"/>
    <property type="project" value="TreeGrafter"/>
</dbReference>
<dbReference type="InterPro" id="IPR013783">
    <property type="entry name" value="Ig-like_fold"/>
</dbReference>
<dbReference type="InterPro" id="IPR008979">
    <property type="entry name" value="Galactose-bd-like_sf"/>
</dbReference>
<evidence type="ECO:0000313" key="8">
    <source>
        <dbReference type="EMBL" id="GEP69861.1"/>
    </source>
</evidence>
<dbReference type="InterPro" id="IPR032312">
    <property type="entry name" value="LacZ_4"/>
</dbReference>
<dbReference type="Pfam" id="PF16353">
    <property type="entry name" value="LacZ_4"/>
    <property type="match status" value="1"/>
</dbReference>
<keyword evidence="9" id="KW-1185">Reference proteome</keyword>
<evidence type="ECO:0000256" key="2">
    <source>
        <dbReference type="ARBA" id="ARBA00007401"/>
    </source>
</evidence>
<dbReference type="InterPro" id="IPR014718">
    <property type="entry name" value="GH-type_carb-bd"/>
</dbReference>
<dbReference type="Gene3D" id="2.70.98.10">
    <property type="match status" value="1"/>
</dbReference>
<dbReference type="InterPro" id="IPR036156">
    <property type="entry name" value="Beta-gal/glucu_dom_sf"/>
</dbReference>
<dbReference type="InterPro" id="IPR006103">
    <property type="entry name" value="Glyco_hydro_2_cat"/>
</dbReference>
<dbReference type="Pfam" id="PF02836">
    <property type="entry name" value="Glyco_hydro_2_C"/>
    <property type="match status" value="1"/>
</dbReference>
<evidence type="ECO:0000256" key="6">
    <source>
        <dbReference type="ARBA" id="ARBA00032230"/>
    </source>
</evidence>
<sequence>MSVSARLLADLSAPLPGRGAIPPRAHLRTDAPAQLLDGTWQVRVWPTPRHVPDEESWLTDETPDGAGWSPIPVPSHWVLEGHGSPAYSNLQYPFPIDPPFPPDDNPVADHRLVLTADDALAGHPTLLRFEGVDNAATVWLNGVELGTTRGSRLTHEFLTTGILRPGTNVLAVRVAQWSASSYLEDQDMWWLPGVFRSVTLLARPAGGVRDVFVHAGYDHRDGFGTLRVDVDREDGAAGPALLSVPALGLVDVAVGTEHRVPGVAPWSAETPVLHDATVRTGTETVHLRIGFRTVHVEDATLMLNGRPLLLRGVNRHEHHPVHGRVLPPETVRAELELMKQHHVNAIRTSHYPPRADLLDLADELGFYVILENDLETHGFALVGWRGNPSDDPRWFPAYADRMCRTVERDKNHCSVLLWSLGNESGTGSNLEAIARWTRRRDPDRLVHYEGDWDSTYVDVYSRMYATTDEVAAIAAEPPADRFADPIRRHRRELPFLQCEYVHAMGNGPGGLREYQDLFHAHPRLAGGFVWEWVEHTLDGGPTADGTGRRGLYGGDFGESVHDGSFVVDGLVHADRTPGPALADLKAVWAPVALTLADDLSTLTVTNRYHALGLAHLAFTWSVAGAEGAGGAAGTDAGTGDADGTDVPVEPADVSGEIDVPDVPAGESAIVPLALPSHLEGRTVTVTASTRHAGGSCPAGHEVAWTQRVVAPAPAGLQGPAVVPFEEESLLRVGPLAVCTRTGLPVRLGDLALHDVAVGLWRAPTENDRGVGWDEPDLPSVADRWAAARLDDLRSRLLSITTDGRAVVVRTRVAPPVLDVGVDCTWRWTSDGDVVLLDLQVQPFGSWPCDWARVGVDLCLAAPTDEVTWTGLGPGPQYPDTGYGARHGTFTADRDTFAVRTVRPQEHGARRVDDASVRTGDGGLRVRGSGVWLTARPWDRHTVATTGHDHDLPPAAATYVSIDAALSGVGTASCGQGVLPAYRLPASRQTLRVLLEPLGPVR</sequence>
<dbReference type="EC" id="3.2.1.23" evidence="3"/>
<comment type="catalytic activity">
    <reaction evidence="1">
        <text>Hydrolysis of terminal non-reducing beta-D-galactose residues in beta-D-galactosides.</text>
        <dbReference type="EC" id="3.2.1.23"/>
    </reaction>
</comment>